<dbReference type="GO" id="GO:0003887">
    <property type="term" value="F:DNA-directed DNA polymerase activity"/>
    <property type="evidence" value="ECO:0007669"/>
    <property type="project" value="UniProtKB-EC"/>
</dbReference>
<dbReference type="EMBL" id="JABWDY010032293">
    <property type="protein sequence ID" value="KAF5184277.1"/>
    <property type="molecule type" value="Genomic_DNA"/>
</dbReference>
<evidence type="ECO:0000313" key="4">
    <source>
        <dbReference type="Proteomes" id="UP000554482"/>
    </source>
</evidence>
<feature type="non-terminal residue" evidence="3">
    <location>
        <position position="1"/>
    </location>
</feature>
<organism evidence="3 4">
    <name type="scientific">Thalictrum thalictroides</name>
    <name type="common">Rue-anemone</name>
    <name type="synonym">Anemone thalictroides</name>
    <dbReference type="NCBI Taxonomy" id="46969"/>
    <lineage>
        <taxon>Eukaryota</taxon>
        <taxon>Viridiplantae</taxon>
        <taxon>Streptophyta</taxon>
        <taxon>Embryophyta</taxon>
        <taxon>Tracheophyta</taxon>
        <taxon>Spermatophyta</taxon>
        <taxon>Magnoliopsida</taxon>
        <taxon>Ranunculales</taxon>
        <taxon>Ranunculaceae</taxon>
        <taxon>Thalictroideae</taxon>
        <taxon>Thalictrum</taxon>
    </lineage>
</organism>
<sequence>ADLEILFGRLWTQCQECQGSLHQDVLCTSRDCPIFYRRKKAQKDMAEAKVQLDRWQF</sequence>
<comment type="caution">
    <text evidence="3">The sequence shown here is derived from an EMBL/GenBank/DDBJ whole genome shotgun (WGS) entry which is preliminary data.</text>
</comment>
<dbReference type="Pfam" id="PF14260">
    <property type="entry name" value="zf-C4pol"/>
    <property type="match status" value="1"/>
</dbReference>
<evidence type="ECO:0000313" key="3">
    <source>
        <dbReference type="EMBL" id="KAF5184277.1"/>
    </source>
</evidence>
<dbReference type="Proteomes" id="UP000554482">
    <property type="component" value="Unassembled WGS sequence"/>
</dbReference>
<name>A0A7J6VHN0_THATH</name>
<dbReference type="InterPro" id="IPR025687">
    <property type="entry name" value="Znf-C4pol"/>
</dbReference>
<feature type="domain" description="C4-type zinc-finger of DNA polymerase delta" evidence="2">
    <location>
        <begin position="3"/>
        <end position="38"/>
    </location>
</feature>
<proteinExistence type="predicted"/>
<dbReference type="OrthoDB" id="2414538at2759"/>
<protein>
    <submittedName>
        <fullName evidence="3">Dna polymerase</fullName>
    </submittedName>
</protein>
<gene>
    <name evidence="3" type="ORF">FRX31_026136</name>
</gene>
<keyword evidence="4" id="KW-1185">Reference proteome</keyword>
<evidence type="ECO:0000256" key="1">
    <source>
        <dbReference type="ARBA" id="ARBA00049244"/>
    </source>
</evidence>
<evidence type="ECO:0000259" key="2">
    <source>
        <dbReference type="Pfam" id="PF14260"/>
    </source>
</evidence>
<accession>A0A7J6VHN0</accession>
<dbReference type="AlphaFoldDB" id="A0A7J6VHN0"/>
<reference evidence="3 4" key="1">
    <citation type="submission" date="2020-06" db="EMBL/GenBank/DDBJ databases">
        <title>Transcriptomic and genomic resources for Thalictrum thalictroides and T. hernandezii: Facilitating candidate gene discovery in an emerging model plant lineage.</title>
        <authorList>
            <person name="Arias T."/>
            <person name="Riano-Pachon D.M."/>
            <person name="Di Stilio V.S."/>
        </authorList>
    </citation>
    <scope>NUCLEOTIDE SEQUENCE [LARGE SCALE GENOMIC DNA]</scope>
    <source>
        <strain evidence="4">cv. WT478/WT964</strain>
        <tissue evidence="3">Leaves</tissue>
    </source>
</reference>
<comment type="catalytic activity">
    <reaction evidence="1">
        <text>DNA(n) + a 2'-deoxyribonucleoside 5'-triphosphate = DNA(n+1) + diphosphate</text>
        <dbReference type="Rhea" id="RHEA:22508"/>
        <dbReference type="Rhea" id="RHEA-COMP:17339"/>
        <dbReference type="Rhea" id="RHEA-COMP:17340"/>
        <dbReference type="ChEBI" id="CHEBI:33019"/>
        <dbReference type="ChEBI" id="CHEBI:61560"/>
        <dbReference type="ChEBI" id="CHEBI:173112"/>
        <dbReference type="EC" id="2.7.7.7"/>
    </reaction>
</comment>